<evidence type="ECO:0000259" key="4">
    <source>
        <dbReference type="PROSITE" id="PS50995"/>
    </source>
</evidence>
<keyword evidence="6" id="KW-1185">Reference proteome</keyword>
<comment type="caution">
    <text evidence="5">The sequence shown here is derived from an EMBL/GenBank/DDBJ whole genome shotgun (WGS) entry which is preliminary data.</text>
</comment>
<keyword evidence="2" id="KW-0238">DNA-binding</keyword>
<proteinExistence type="predicted"/>
<evidence type="ECO:0000313" key="6">
    <source>
        <dbReference type="Proteomes" id="UP001138757"/>
    </source>
</evidence>
<feature type="domain" description="HTH marR-type" evidence="4">
    <location>
        <begin position="30"/>
        <end position="162"/>
    </location>
</feature>
<dbReference type="PROSITE" id="PS01117">
    <property type="entry name" value="HTH_MARR_1"/>
    <property type="match status" value="1"/>
</dbReference>
<dbReference type="SMART" id="SM00347">
    <property type="entry name" value="HTH_MARR"/>
    <property type="match status" value="1"/>
</dbReference>
<organism evidence="5 6">
    <name type="scientific">Sphingobium nicotianae</name>
    <dbReference type="NCBI Taxonomy" id="2782607"/>
    <lineage>
        <taxon>Bacteria</taxon>
        <taxon>Pseudomonadati</taxon>
        <taxon>Pseudomonadota</taxon>
        <taxon>Alphaproteobacteria</taxon>
        <taxon>Sphingomonadales</taxon>
        <taxon>Sphingomonadaceae</taxon>
        <taxon>Sphingobium</taxon>
    </lineage>
</organism>
<evidence type="ECO:0000256" key="1">
    <source>
        <dbReference type="ARBA" id="ARBA00023015"/>
    </source>
</evidence>
<dbReference type="AlphaFoldDB" id="A0A9X1DCB6"/>
<dbReference type="GO" id="GO:0006950">
    <property type="term" value="P:response to stress"/>
    <property type="evidence" value="ECO:0007669"/>
    <property type="project" value="TreeGrafter"/>
</dbReference>
<evidence type="ECO:0000313" key="5">
    <source>
        <dbReference type="EMBL" id="MBT2187309.1"/>
    </source>
</evidence>
<evidence type="ECO:0000256" key="3">
    <source>
        <dbReference type="ARBA" id="ARBA00023163"/>
    </source>
</evidence>
<keyword evidence="3" id="KW-0804">Transcription</keyword>
<name>A0A9X1DCB6_9SPHN</name>
<dbReference type="Pfam" id="PF01047">
    <property type="entry name" value="MarR"/>
    <property type="match status" value="1"/>
</dbReference>
<protein>
    <submittedName>
        <fullName evidence="5">MarR family transcriptional regulator</fullName>
    </submittedName>
</protein>
<keyword evidence="1" id="KW-0805">Transcription regulation</keyword>
<dbReference type="EMBL" id="JAHGAW010000006">
    <property type="protein sequence ID" value="MBT2187309.1"/>
    <property type="molecule type" value="Genomic_DNA"/>
</dbReference>
<dbReference type="Proteomes" id="UP001138757">
    <property type="component" value="Unassembled WGS sequence"/>
</dbReference>
<dbReference type="GO" id="GO:0003677">
    <property type="term" value="F:DNA binding"/>
    <property type="evidence" value="ECO:0007669"/>
    <property type="project" value="UniProtKB-KW"/>
</dbReference>
<reference evidence="5" key="1">
    <citation type="submission" date="2021-05" db="EMBL/GenBank/DDBJ databases">
        <title>Genome of Sphingobium sp. strain.</title>
        <authorList>
            <person name="Fan R."/>
        </authorList>
    </citation>
    <scope>NUCLEOTIDE SEQUENCE</scope>
    <source>
        <strain evidence="5">H33</strain>
    </source>
</reference>
<dbReference type="Gene3D" id="1.10.10.10">
    <property type="entry name" value="Winged helix-like DNA-binding domain superfamily/Winged helix DNA-binding domain"/>
    <property type="match status" value="1"/>
</dbReference>
<dbReference type="InterPro" id="IPR036388">
    <property type="entry name" value="WH-like_DNA-bd_sf"/>
</dbReference>
<dbReference type="InterPro" id="IPR036390">
    <property type="entry name" value="WH_DNA-bd_sf"/>
</dbReference>
<sequence length="188" mass="20823">MLDSDGAIRHQAVMAKTAHSDAKTWAEHPTRSILSLVKQVQYKAYVRLESVFQPLGVTAVQFRILTTLSSRPGLSSAELARLYDVKPQTMIKQIALLEAKGLIGRRTSPTNRRLLELTLTEEGQACLKLCRTGAQAMERTLLEPLDETEQAHLRAMLVTLLQSMSGPVVAEGDDPDIEEFSRVGVQRV</sequence>
<dbReference type="PRINTS" id="PR00598">
    <property type="entry name" value="HTHMARR"/>
</dbReference>
<dbReference type="PANTHER" id="PTHR33164">
    <property type="entry name" value="TRANSCRIPTIONAL REGULATOR, MARR FAMILY"/>
    <property type="match status" value="1"/>
</dbReference>
<dbReference type="InterPro" id="IPR000835">
    <property type="entry name" value="HTH_MarR-typ"/>
</dbReference>
<dbReference type="PANTHER" id="PTHR33164:SF43">
    <property type="entry name" value="HTH-TYPE TRANSCRIPTIONAL REPRESSOR YETL"/>
    <property type="match status" value="1"/>
</dbReference>
<dbReference type="InterPro" id="IPR023187">
    <property type="entry name" value="Tscrpt_reg_MarR-type_CS"/>
</dbReference>
<dbReference type="PROSITE" id="PS50995">
    <property type="entry name" value="HTH_MARR_2"/>
    <property type="match status" value="1"/>
</dbReference>
<evidence type="ECO:0000256" key="2">
    <source>
        <dbReference type="ARBA" id="ARBA00023125"/>
    </source>
</evidence>
<dbReference type="SUPFAM" id="SSF46785">
    <property type="entry name" value="Winged helix' DNA-binding domain"/>
    <property type="match status" value="1"/>
</dbReference>
<accession>A0A9X1DCB6</accession>
<dbReference type="InterPro" id="IPR039422">
    <property type="entry name" value="MarR/SlyA-like"/>
</dbReference>
<dbReference type="GO" id="GO:0003700">
    <property type="term" value="F:DNA-binding transcription factor activity"/>
    <property type="evidence" value="ECO:0007669"/>
    <property type="project" value="InterPro"/>
</dbReference>
<gene>
    <name evidence="5" type="ORF">KK488_10170</name>
</gene>